<organism evidence="5 6">
    <name type="scientific">Sphingomonas canadensis</name>
    <dbReference type="NCBI Taxonomy" id="1219257"/>
    <lineage>
        <taxon>Bacteria</taxon>
        <taxon>Pseudomonadati</taxon>
        <taxon>Pseudomonadota</taxon>
        <taxon>Alphaproteobacteria</taxon>
        <taxon>Sphingomonadales</taxon>
        <taxon>Sphingomonadaceae</taxon>
        <taxon>Sphingomonas</taxon>
    </lineage>
</organism>
<proteinExistence type="predicted"/>
<evidence type="ECO:0000256" key="2">
    <source>
        <dbReference type="SAM" id="MobiDB-lite"/>
    </source>
</evidence>
<reference evidence="6" key="1">
    <citation type="journal article" date="2019" name="Int. J. Syst. Evol. Microbiol.">
        <title>The Global Catalogue of Microorganisms (GCM) 10K type strain sequencing project: providing services to taxonomists for standard genome sequencing and annotation.</title>
        <authorList>
            <consortium name="The Broad Institute Genomics Platform"/>
            <consortium name="The Broad Institute Genome Sequencing Center for Infectious Disease"/>
            <person name="Wu L."/>
            <person name="Ma J."/>
        </authorList>
    </citation>
    <scope>NUCLEOTIDE SEQUENCE [LARGE SCALE GENOMIC DNA]</scope>
    <source>
        <strain evidence="6">CCUG 62982</strain>
    </source>
</reference>
<evidence type="ECO:0000313" key="6">
    <source>
        <dbReference type="Proteomes" id="UP001596977"/>
    </source>
</evidence>
<feature type="region of interest" description="Disordered" evidence="2">
    <location>
        <begin position="464"/>
        <end position="487"/>
    </location>
</feature>
<feature type="signal peptide" evidence="3">
    <location>
        <begin position="1"/>
        <end position="25"/>
    </location>
</feature>
<dbReference type="Gene3D" id="3.40.630.10">
    <property type="entry name" value="Zn peptidases"/>
    <property type="match status" value="1"/>
</dbReference>
<keyword evidence="6" id="KW-1185">Reference proteome</keyword>
<evidence type="ECO:0000259" key="4">
    <source>
        <dbReference type="Pfam" id="PF07687"/>
    </source>
</evidence>
<dbReference type="InterPro" id="IPR036264">
    <property type="entry name" value="Bact_exopeptidase_dim_dom"/>
</dbReference>
<protein>
    <submittedName>
        <fullName evidence="5">Amidohydrolase</fullName>
    </submittedName>
</protein>
<feature type="domain" description="Peptidase M20 dimerisation" evidence="4">
    <location>
        <begin position="213"/>
        <end position="305"/>
    </location>
</feature>
<name>A0ABW3HB42_9SPHN</name>
<dbReference type="SUPFAM" id="SSF53187">
    <property type="entry name" value="Zn-dependent exopeptidases"/>
    <property type="match status" value="1"/>
</dbReference>
<keyword evidence="3" id="KW-0732">Signal</keyword>
<dbReference type="InterPro" id="IPR002933">
    <property type="entry name" value="Peptidase_M20"/>
</dbReference>
<dbReference type="InterPro" id="IPR017439">
    <property type="entry name" value="Amidohydrolase"/>
</dbReference>
<evidence type="ECO:0000313" key="5">
    <source>
        <dbReference type="EMBL" id="MFD0946524.1"/>
    </source>
</evidence>
<dbReference type="InterPro" id="IPR017145">
    <property type="entry name" value="Aminobenzoyl-glu_utiliz_pB"/>
</dbReference>
<dbReference type="RefSeq" id="WP_264943892.1">
    <property type="nucleotide sequence ID" value="NZ_JAPDRA010000003.1"/>
</dbReference>
<dbReference type="InterPro" id="IPR052030">
    <property type="entry name" value="Peptidase_M20/M20A_hydrolases"/>
</dbReference>
<dbReference type="SUPFAM" id="SSF55031">
    <property type="entry name" value="Bacterial exopeptidase dimerisation domain"/>
    <property type="match status" value="1"/>
</dbReference>
<dbReference type="Pfam" id="PF01546">
    <property type="entry name" value="Peptidase_M20"/>
    <property type="match status" value="1"/>
</dbReference>
<evidence type="ECO:0000256" key="1">
    <source>
        <dbReference type="ARBA" id="ARBA00022801"/>
    </source>
</evidence>
<dbReference type="PANTHER" id="PTHR30575">
    <property type="entry name" value="PEPTIDASE M20"/>
    <property type="match status" value="1"/>
</dbReference>
<dbReference type="NCBIfam" id="TIGR01891">
    <property type="entry name" value="amidohydrolases"/>
    <property type="match status" value="1"/>
</dbReference>
<feature type="region of interest" description="Disordered" evidence="2">
    <location>
        <begin position="365"/>
        <end position="385"/>
    </location>
</feature>
<sequence>MKRRSLPLLAAAALVLAGTAMPARAQLSDHAQLLAAVDGRAAQIAGMSRAIWGFAEQGYQETKSTALLQQELRKAGFSVTAGVAGMPTAFVASYRRGKGGSVIGILAEFDALPGLAQKAVPERSPIAGQAAGHGCGHNLFGAASVGAAIALKGWMDANGVEGEIRVYGTPAEEGGGAKVYMARAGLFDDVDAVLHWHPGDSSSAAQSLAMANVSGKFRFHGVSAHAASHPDLGRSALDGVEVMDVAVNAMREHVPETVRIHNIITSGGSAPNVVPDFAESYYYVRDWDPAIVRQVLGRVRKAADGAAMATETSVEFELINGVFGLLPNDVLGRLADANLREAGPPRWDDTDRAFADKLSKSLAEPRPIEEGQGVQPYSLGERGAGSTDVGDVSWVVPTVGIRVATYPAGTSAHSWQAVASAGSPFGEKGAVVAAKTLVLTAADLMRDPAKVKAARAEFDRRRGPGFAYQPLVGDRSPPLDYRRKAGE</sequence>
<dbReference type="Proteomes" id="UP001596977">
    <property type="component" value="Unassembled WGS sequence"/>
</dbReference>
<gene>
    <name evidence="5" type="ORF">ACFQ1E_09265</name>
</gene>
<dbReference type="PANTHER" id="PTHR30575:SF0">
    <property type="entry name" value="XAA-ARG DIPEPTIDASE"/>
    <property type="match status" value="1"/>
</dbReference>
<evidence type="ECO:0000256" key="3">
    <source>
        <dbReference type="SAM" id="SignalP"/>
    </source>
</evidence>
<keyword evidence="1" id="KW-0378">Hydrolase</keyword>
<dbReference type="EMBL" id="JBHTJG010000003">
    <property type="protein sequence ID" value="MFD0946524.1"/>
    <property type="molecule type" value="Genomic_DNA"/>
</dbReference>
<feature type="chain" id="PRO_5047422675" evidence="3">
    <location>
        <begin position="26"/>
        <end position="487"/>
    </location>
</feature>
<accession>A0ABW3HB42</accession>
<dbReference type="Pfam" id="PF07687">
    <property type="entry name" value="M20_dimer"/>
    <property type="match status" value="1"/>
</dbReference>
<dbReference type="InterPro" id="IPR011650">
    <property type="entry name" value="Peptidase_M20_dimer"/>
</dbReference>
<dbReference type="Gene3D" id="3.30.70.360">
    <property type="match status" value="1"/>
</dbReference>
<comment type="caution">
    <text evidence="5">The sequence shown here is derived from an EMBL/GenBank/DDBJ whole genome shotgun (WGS) entry which is preliminary data.</text>
</comment>
<dbReference type="PIRSF" id="PIRSF037227">
    <property type="entry name" value="Aminobenzoyl-glu_utiliz_pB"/>
    <property type="match status" value="1"/>
</dbReference>